<dbReference type="Proteomes" id="UP000887575">
    <property type="component" value="Unassembled WGS sequence"/>
</dbReference>
<dbReference type="Pfam" id="PF01607">
    <property type="entry name" value="CBM_14"/>
    <property type="match status" value="1"/>
</dbReference>
<keyword evidence="1" id="KW-1133">Transmembrane helix</keyword>
<evidence type="ECO:0000259" key="3">
    <source>
        <dbReference type="PROSITE" id="PS50940"/>
    </source>
</evidence>
<name>A0AAF3EGL1_9BILA</name>
<accession>A0AAF3EGL1</accession>
<feature type="signal peptide" evidence="2">
    <location>
        <begin position="1"/>
        <end position="16"/>
    </location>
</feature>
<keyword evidence="2" id="KW-0732">Signal</keyword>
<dbReference type="GO" id="GO:0008061">
    <property type="term" value="F:chitin binding"/>
    <property type="evidence" value="ECO:0007669"/>
    <property type="project" value="InterPro"/>
</dbReference>
<keyword evidence="1" id="KW-0472">Membrane</keyword>
<evidence type="ECO:0000256" key="1">
    <source>
        <dbReference type="SAM" id="Phobius"/>
    </source>
</evidence>
<evidence type="ECO:0000313" key="5">
    <source>
        <dbReference type="WBParaSite" id="MBELARI_LOCUS13104"/>
    </source>
</evidence>
<dbReference type="WBParaSite" id="MBELARI_LOCUS13104">
    <property type="protein sequence ID" value="MBELARI_LOCUS13104"/>
    <property type="gene ID" value="MBELARI_LOCUS13104"/>
</dbReference>
<dbReference type="PROSITE" id="PS50940">
    <property type="entry name" value="CHIT_BIND_II"/>
    <property type="match status" value="1"/>
</dbReference>
<dbReference type="SUPFAM" id="SSF57625">
    <property type="entry name" value="Invertebrate chitin-binding proteins"/>
    <property type="match status" value="1"/>
</dbReference>
<keyword evidence="4" id="KW-1185">Reference proteome</keyword>
<dbReference type="InterPro" id="IPR036508">
    <property type="entry name" value="Chitin-bd_dom_sf"/>
</dbReference>
<feature type="chain" id="PRO_5042002451" evidence="2">
    <location>
        <begin position="17"/>
        <end position="177"/>
    </location>
</feature>
<dbReference type="InterPro" id="IPR002557">
    <property type="entry name" value="Chitin-bd_dom"/>
</dbReference>
<feature type="domain" description="Chitin-binding type-2" evidence="3">
    <location>
        <begin position="86"/>
        <end position="139"/>
    </location>
</feature>
<evidence type="ECO:0000313" key="4">
    <source>
        <dbReference type="Proteomes" id="UP000887575"/>
    </source>
</evidence>
<dbReference type="SMART" id="SM00494">
    <property type="entry name" value="ChtBD2"/>
    <property type="match status" value="1"/>
</dbReference>
<sequence length="177" mass="20037">MLIKFFSVFVVLTVDGYYVQLGIEPAMLGAVSFGQCSPYYLENGLWKDCGPSLVFSEKTNQCEPQFGDCWHEKPPIGTKIDDIRTPFLCNHINLGTFAQGCSNSFVVCKDKKRIDARCPKELVWDEKLWFCLNPDICLESQLSTPPNSPQSPIPPIRYILYALFLTICLLICILSTR</sequence>
<evidence type="ECO:0000256" key="2">
    <source>
        <dbReference type="SAM" id="SignalP"/>
    </source>
</evidence>
<keyword evidence="1" id="KW-0812">Transmembrane</keyword>
<reference evidence="5" key="1">
    <citation type="submission" date="2024-02" db="UniProtKB">
        <authorList>
            <consortium name="WormBaseParasite"/>
        </authorList>
    </citation>
    <scope>IDENTIFICATION</scope>
</reference>
<feature type="transmembrane region" description="Helical" evidence="1">
    <location>
        <begin position="158"/>
        <end position="176"/>
    </location>
</feature>
<dbReference type="AlphaFoldDB" id="A0AAF3EGL1"/>
<dbReference type="GO" id="GO:0005576">
    <property type="term" value="C:extracellular region"/>
    <property type="evidence" value="ECO:0007669"/>
    <property type="project" value="InterPro"/>
</dbReference>
<organism evidence="4 5">
    <name type="scientific">Mesorhabditis belari</name>
    <dbReference type="NCBI Taxonomy" id="2138241"/>
    <lineage>
        <taxon>Eukaryota</taxon>
        <taxon>Metazoa</taxon>
        <taxon>Ecdysozoa</taxon>
        <taxon>Nematoda</taxon>
        <taxon>Chromadorea</taxon>
        <taxon>Rhabditida</taxon>
        <taxon>Rhabditina</taxon>
        <taxon>Rhabditomorpha</taxon>
        <taxon>Rhabditoidea</taxon>
        <taxon>Rhabditidae</taxon>
        <taxon>Mesorhabditinae</taxon>
        <taxon>Mesorhabditis</taxon>
    </lineage>
</organism>
<proteinExistence type="predicted"/>
<protein>
    <submittedName>
        <fullName evidence="5">Chitin-binding type-2 domain-containing protein</fullName>
    </submittedName>
</protein>